<keyword evidence="2" id="KW-0472">Membrane</keyword>
<evidence type="ECO:0000313" key="3">
    <source>
        <dbReference type="EMBL" id="RLP70074.1"/>
    </source>
</evidence>
<sequence>MSAGTSLISSRIPRRRAVEGSDVPAPRCRGLFRGDDRGSSSIEFLFTALILLVPTVYLALALAAIQASDAAARSAAVGAARSWARNGDPVEAKRVAQESLQHRVDGPEVTAIDLACAPTACTWPQGVASATVTLSVSLPIVPALPGVPALTSVSATADYPVARFGRDGATR</sequence>
<evidence type="ECO:0000256" key="1">
    <source>
        <dbReference type="SAM" id="MobiDB-lite"/>
    </source>
</evidence>
<dbReference type="AlphaFoldDB" id="A0A3L6ZQ54"/>
<proteinExistence type="predicted"/>
<dbReference type="Proteomes" id="UP000275395">
    <property type="component" value="Unassembled WGS sequence"/>
</dbReference>
<dbReference type="RefSeq" id="WP_087136821.1">
    <property type="nucleotide sequence ID" value="NZ_JBQDRZ010000003.1"/>
</dbReference>
<gene>
    <name evidence="3" type="ORF">D9V30_05255</name>
</gene>
<protein>
    <recommendedName>
        <fullName evidence="5">Pilus assembly protein</fullName>
    </recommendedName>
</protein>
<dbReference type="EMBL" id="RCUW01000003">
    <property type="protein sequence ID" value="RLP70074.1"/>
    <property type="molecule type" value="Genomic_DNA"/>
</dbReference>
<feature type="region of interest" description="Disordered" evidence="1">
    <location>
        <begin position="1"/>
        <end position="22"/>
    </location>
</feature>
<keyword evidence="2" id="KW-1133">Transmembrane helix</keyword>
<organism evidence="3 4">
    <name type="scientific">Mycetocola reblochoni</name>
    <dbReference type="NCBI Taxonomy" id="331618"/>
    <lineage>
        <taxon>Bacteria</taxon>
        <taxon>Bacillati</taxon>
        <taxon>Actinomycetota</taxon>
        <taxon>Actinomycetes</taxon>
        <taxon>Micrococcales</taxon>
        <taxon>Microbacteriaceae</taxon>
        <taxon>Mycetocola</taxon>
    </lineage>
</organism>
<evidence type="ECO:0008006" key="5">
    <source>
        <dbReference type="Google" id="ProtNLM"/>
    </source>
</evidence>
<feature type="transmembrane region" description="Helical" evidence="2">
    <location>
        <begin position="44"/>
        <end position="65"/>
    </location>
</feature>
<accession>A0A3L6ZQ54</accession>
<comment type="caution">
    <text evidence="3">The sequence shown here is derived from an EMBL/GenBank/DDBJ whole genome shotgun (WGS) entry which is preliminary data.</text>
</comment>
<name>A0A3L6ZQ54_9MICO</name>
<evidence type="ECO:0000313" key="4">
    <source>
        <dbReference type="Proteomes" id="UP000275395"/>
    </source>
</evidence>
<reference evidence="3 4" key="1">
    <citation type="submission" date="2018-10" db="EMBL/GenBank/DDBJ databases">
        <authorList>
            <person name="Li J."/>
        </authorList>
    </citation>
    <scope>NUCLEOTIDE SEQUENCE [LARGE SCALE GENOMIC DNA]</scope>
    <source>
        <strain evidence="3 4">JCM 30549</strain>
    </source>
</reference>
<keyword evidence="2" id="KW-0812">Transmembrane</keyword>
<evidence type="ECO:0000256" key="2">
    <source>
        <dbReference type="SAM" id="Phobius"/>
    </source>
</evidence>